<sequence length="113" mass="12186">MSTTPLSIPIRKEAAFLADSAGDVQKENCRRTTTGSTVASAFYWAPGADGLAALPRIRLPSHLDSPPRDQGVGGGQKSAHSCFPSQVRPSPWDTMGRRADSYGYNFKNEVAQF</sequence>
<protein>
    <submittedName>
        <fullName evidence="2">Uncharacterized protein</fullName>
    </submittedName>
</protein>
<dbReference type="AlphaFoldDB" id="A0A8H6KQJ2"/>
<proteinExistence type="predicted"/>
<gene>
    <name evidence="2" type="ORF">CMUS01_05616</name>
</gene>
<evidence type="ECO:0000256" key="1">
    <source>
        <dbReference type="SAM" id="MobiDB-lite"/>
    </source>
</evidence>
<evidence type="ECO:0000313" key="3">
    <source>
        <dbReference type="Proteomes" id="UP000639643"/>
    </source>
</evidence>
<accession>A0A8H6KQJ2</accession>
<reference evidence="2" key="1">
    <citation type="journal article" date="2020" name="Phytopathology">
        <title>Genome Sequence Resources of Colletotrichum truncatum, C. plurivorum, C. musicola, and C. sojae: Four Species Pathogenic to Soybean (Glycine max).</title>
        <authorList>
            <person name="Rogerio F."/>
            <person name="Boufleur T.R."/>
            <person name="Ciampi-Guillardi M."/>
            <person name="Sukno S.A."/>
            <person name="Thon M.R."/>
            <person name="Massola Junior N.S."/>
            <person name="Baroncelli R."/>
        </authorList>
    </citation>
    <scope>NUCLEOTIDE SEQUENCE</scope>
    <source>
        <strain evidence="2">LFN0074</strain>
    </source>
</reference>
<keyword evidence="3" id="KW-1185">Reference proteome</keyword>
<dbReference type="EMBL" id="WIGM01000169">
    <property type="protein sequence ID" value="KAF6835869.1"/>
    <property type="molecule type" value="Genomic_DNA"/>
</dbReference>
<organism evidence="2 3">
    <name type="scientific">Colletotrichum musicola</name>
    <dbReference type="NCBI Taxonomy" id="2175873"/>
    <lineage>
        <taxon>Eukaryota</taxon>
        <taxon>Fungi</taxon>
        <taxon>Dikarya</taxon>
        <taxon>Ascomycota</taxon>
        <taxon>Pezizomycotina</taxon>
        <taxon>Sordariomycetes</taxon>
        <taxon>Hypocreomycetidae</taxon>
        <taxon>Glomerellales</taxon>
        <taxon>Glomerellaceae</taxon>
        <taxon>Colletotrichum</taxon>
        <taxon>Colletotrichum orchidearum species complex</taxon>
    </lineage>
</organism>
<dbReference type="Proteomes" id="UP000639643">
    <property type="component" value="Unassembled WGS sequence"/>
</dbReference>
<name>A0A8H6KQJ2_9PEZI</name>
<comment type="caution">
    <text evidence="2">The sequence shown here is derived from an EMBL/GenBank/DDBJ whole genome shotgun (WGS) entry which is preliminary data.</text>
</comment>
<feature type="region of interest" description="Disordered" evidence="1">
    <location>
        <begin position="59"/>
        <end position="94"/>
    </location>
</feature>
<evidence type="ECO:0000313" key="2">
    <source>
        <dbReference type="EMBL" id="KAF6835869.1"/>
    </source>
</evidence>